<dbReference type="SUPFAM" id="SSF46785">
    <property type="entry name" value="Winged helix' DNA-binding domain"/>
    <property type="match status" value="1"/>
</dbReference>
<dbReference type="FunFam" id="1.10.10.10:FF:000001">
    <property type="entry name" value="LysR family transcriptional regulator"/>
    <property type="match status" value="1"/>
</dbReference>
<dbReference type="PROSITE" id="PS50931">
    <property type="entry name" value="HTH_LYSR"/>
    <property type="match status" value="1"/>
</dbReference>
<proteinExistence type="inferred from homology"/>
<keyword evidence="3" id="KW-0805">Transcription regulation</keyword>
<evidence type="ECO:0000313" key="9">
    <source>
        <dbReference type="EMBL" id="SDT30800.1"/>
    </source>
</evidence>
<dbReference type="Proteomes" id="UP000243904">
    <property type="component" value="Chromosome I"/>
</dbReference>
<comment type="function">
    <text evidence="1">NodD regulates the expression of the nodABCFE genes which encode other nodulation proteins. NodD is also a negative regulator of its own expression. Binds flavonoids as inducers.</text>
</comment>
<dbReference type="GO" id="GO:0003677">
    <property type="term" value="F:DNA binding"/>
    <property type="evidence" value="ECO:0007669"/>
    <property type="project" value="UniProtKB-KW"/>
</dbReference>
<keyword evidence="5" id="KW-0010">Activator</keyword>
<dbReference type="RefSeq" id="WP_100385102.1">
    <property type="nucleotide sequence ID" value="NZ_LT629750.1"/>
</dbReference>
<dbReference type="AlphaFoldDB" id="A0A1H1ZAW9"/>
<dbReference type="PRINTS" id="PR00039">
    <property type="entry name" value="HTHLYSR"/>
</dbReference>
<gene>
    <name evidence="9" type="ORF">SAMN05444158_5326</name>
</gene>
<dbReference type="PANTHER" id="PTHR30346:SF26">
    <property type="entry name" value="HYDROGEN PEROXIDE-INDUCIBLE GENES ACTIVATOR"/>
    <property type="match status" value="1"/>
</dbReference>
<dbReference type="SUPFAM" id="SSF53850">
    <property type="entry name" value="Periplasmic binding protein-like II"/>
    <property type="match status" value="1"/>
</dbReference>
<keyword evidence="6" id="KW-0804">Transcription</keyword>
<sequence>MITLRQLRYLSALAKHGHFGRAAEACAVTQPALSMQIRDLERTLGVAVVERRPGDVILTDVGREIARRGEDVLAASRDLVDFARHRRGVLTGRLTLGVIPSLAPYLLPRILPPLQSRFPELRLELRETQTRQLVEDVKNGTLDAAMLALPVDEPDINAIALFEDLFLLAVPADDPRAETMRVAAEDIDQSRLILLEDGHCLRDQALAFCGTARGRAVGAAGTAFGASSLTTVMQMVAGGYGVTLIPQIAADVEQRDDRVKLLRLKNPQPGRTIGLVFRRTSPRKDDFAALGDVVKESVDQPSAGSSLRASGSVQSAARRQAPRGNAES</sequence>
<evidence type="ECO:0000256" key="6">
    <source>
        <dbReference type="ARBA" id="ARBA00023163"/>
    </source>
</evidence>
<evidence type="ECO:0000256" key="1">
    <source>
        <dbReference type="ARBA" id="ARBA00003502"/>
    </source>
</evidence>
<dbReference type="Gene3D" id="3.40.190.10">
    <property type="entry name" value="Periplasmic binding protein-like II"/>
    <property type="match status" value="2"/>
</dbReference>
<accession>A0A1H1ZAW9</accession>
<evidence type="ECO:0000256" key="7">
    <source>
        <dbReference type="SAM" id="MobiDB-lite"/>
    </source>
</evidence>
<comment type="similarity">
    <text evidence="2">Belongs to the LysR transcriptional regulatory family.</text>
</comment>
<evidence type="ECO:0000256" key="4">
    <source>
        <dbReference type="ARBA" id="ARBA00023125"/>
    </source>
</evidence>
<feature type="domain" description="HTH lysR-type" evidence="8">
    <location>
        <begin position="2"/>
        <end position="59"/>
    </location>
</feature>
<dbReference type="InterPro" id="IPR036388">
    <property type="entry name" value="WH-like_DNA-bd_sf"/>
</dbReference>
<dbReference type="InterPro" id="IPR005119">
    <property type="entry name" value="LysR_subst-bd"/>
</dbReference>
<dbReference type="GO" id="GO:0003700">
    <property type="term" value="F:DNA-binding transcription factor activity"/>
    <property type="evidence" value="ECO:0007669"/>
    <property type="project" value="InterPro"/>
</dbReference>
<reference evidence="10" key="1">
    <citation type="submission" date="2016-10" db="EMBL/GenBank/DDBJ databases">
        <authorList>
            <person name="Varghese N."/>
            <person name="Submissions S."/>
        </authorList>
    </citation>
    <scope>NUCLEOTIDE SEQUENCE [LARGE SCALE GENOMIC DNA]</scope>
    <source>
        <strain evidence="10">GAS369</strain>
    </source>
</reference>
<evidence type="ECO:0000256" key="5">
    <source>
        <dbReference type="ARBA" id="ARBA00023159"/>
    </source>
</evidence>
<keyword evidence="10" id="KW-1185">Reference proteome</keyword>
<dbReference type="Pfam" id="PF03466">
    <property type="entry name" value="LysR_substrate"/>
    <property type="match status" value="1"/>
</dbReference>
<dbReference type="InterPro" id="IPR000847">
    <property type="entry name" value="LysR_HTH_N"/>
</dbReference>
<dbReference type="EMBL" id="LT629750">
    <property type="protein sequence ID" value="SDT30800.1"/>
    <property type="molecule type" value="Genomic_DNA"/>
</dbReference>
<feature type="compositionally biased region" description="Polar residues" evidence="7">
    <location>
        <begin position="299"/>
        <end position="317"/>
    </location>
</feature>
<dbReference type="PANTHER" id="PTHR30346">
    <property type="entry name" value="TRANSCRIPTIONAL DUAL REGULATOR HCAR-RELATED"/>
    <property type="match status" value="1"/>
</dbReference>
<evidence type="ECO:0000256" key="3">
    <source>
        <dbReference type="ARBA" id="ARBA00023015"/>
    </source>
</evidence>
<dbReference type="CDD" id="cd08411">
    <property type="entry name" value="PBP2_OxyR"/>
    <property type="match status" value="1"/>
</dbReference>
<protein>
    <submittedName>
        <fullName evidence="9">Transcriptional regulator, LysR family</fullName>
    </submittedName>
</protein>
<dbReference type="GO" id="GO:0032993">
    <property type="term" value="C:protein-DNA complex"/>
    <property type="evidence" value="ECO:0007669"/>
    <property type="project" value="TreeGrafter"/>
</dbReference>
<feature type="region of interest" description="Disordered" evidence="7">
    <location>
        <begin position="297"/>
        <end position="328"/>
    </location>
</feature>
<dbReference type="Gene3D" id="1.10.10.10">
    <property type="entry name" value="Winged helix-like DNA-binding domain superfamily/Winged helix DNA-binding domain"/>
    <property type="match status" value="1"/>
</dbReference>
<evidence type="ECO:0000256" key="2">
    <source>
        <dbReference type="ARBA" id="ARBA00009437"/>
    </source>
</evidence>
<evidence type="ECO:0000259" key="8">
    <source>
        <dbReference type="PROSITE" id="PS50931"/>
    </source>
</evidence>
<dbReference type="Pfam" id="PF00126">
    <property type="entry name" value="HTH_1"/>
    <property type="match status" value="1"/>
</dbReference>
<keyword evidence="4" id="KW-0238">DNA-binding</keyword>
<dbReference type="InterPro" id="IPR036390">
    <property type="entry name" value="WH_DNA-bd_sf"/>
</dbReference>
<evidence type="ECO:0000313" key="10">
    <source>
        <dbReference type="Proteomes" id="UP000243904"/>
    </source>
</evidence>
<name>A0A1H1ZAW9_9BRAD</name>
<organism evidence="9 10">
    <name type="scientific">Bradyrhizobium canariense</name>
    <dbReference type="NCBI Taxonomy" id="255045"/>
    <lineage>
        <taxon>Bacteria</taxon>
        <taxon>Pseudomonadati</taxon>
        <taxon>Pseudomonadota</taxon>
        <taxon>Alphaproteobacteria</taxon>
        <taxon>Hyphomicrobiales</taxon>
        <taxon>Nitrobacteraceae</taxon>
        <taxon>Bradyrhizobium</taxon>
    </lineage>
</organism>